<dbReference type="EMBL" id="AP003577">
    <property type="protein sequence ID" value="BAD45347.1"/>
    <property type="molecule type" value="Genomic_DNA"/>
</dbReference>
<protein>
    <submittedName>
        <fullName evidence="1">Uncharacterized protein</fullName>
    </submittedName>
</protein>
<reference evidence="2" key="2">
    <citation type="journal article" date="2008" name="Nucleic Acids Res.">
        <title>The rice annotation project database (RAP-DB): 2008 update.</title>
        <authorList>
            <consortium name="The rice annotation project (RAP)"/>
        </authorList>
    </citation>
    <scope>GENOME REANNOTATION</scope>
    <source>
        <strain evidence="2">cv. Nipponbare</strain>
    </source>
</reference>
<name>Q656C0_ORYSJ</name>
<sequence>MDCTWPAFGVQPTACLVGWMGVSARPRRCKKVRRARLRGNGRFELRRAAWLVACNHEAAPTHARTASARTTSRRWGHRSLPQALLPSSFLPTERQARVWSASPASSALSVARHEGRLPPSLGVSAGSLSRHQLISLYRGCSSPSVATSSSPSVATSPSPSTAAAHLPLPAAARLPLSWLLVFLTPSHLRLSPSRSKVSFIVTT</sequence>
<organism evidence="1 2">
    <name type="scientific">Oryza sativa subsp. japonica</name>
    <name type="common">Rice</name>
    <dbReference type="NCBI Taxonomy" id="39947"/>
    <lineage>
        <taxon>Eukaryota</taxon>
        <taxon>Viridiplantae</taxon>
        <taxon>Streptophyta</taxon>
        <taxon>Embryophyta</taxon>
        <taxon>Tracheophyta</taxon>
        <taxon>Spermatophyta</taxon>
        <taxon>Magnoliopsida</taxon>
        <taxon>Liliopsida</taxon>
        <taxon>Poales</taxon>
        <taxon>Poaceae</taxon>
        <taxon>BOP clade</taxon>
        <taxon>Oryzoideae</taxon>
        <taxon>Oryzeae</taxon>
        <taxon>Oryzinae</taxon>
        <taxon>Oryza</taxon>
        <taxon>Oryza sativa</taxon>
    </lineage>
</organism>
<dbReference type="AlphaFoldDB" id="Q656C0"/>
<evidence type="ECO:0000313" key="2">
    <source>
        <dbReference type="Proteomes" id="UP000000763"/>
    </source>
</evidence>
<proteinExistence type="predicted"/>
<reference evidence="2" key="1">
    <citation type="journal article" date="2005" name="Nature">
        <title>The map-based sequence of the rice genome.</title>
        <authorList>
            <consortium name="International rice genome sequencing project (IRGSP)"/>
            <person name="Matsumoto T."/>
            <person name="Wu J."/>
            <person name="Kanamori H."/>
            <person name="Katayose Y."/>
            <person name="Fujisawa M."/>
            <person name="Namiki N."/>
            <person name="Mizuno H."/>
            <person name="Yamamoto K."/>
            <person name="Antonio B.A."/>
            <person name="Baba T."/>
            <person name="Sakata K."/>
            <person name="Nagamura Y."/>
            <person name="Aoki H."/>
            <person name="Arikawa K."/>
            <person name="Arita K."/>
            <person name="Bito T."/>
            <person name="Chiden Y."/>
            <person name="Fujitsuka N."/>
            <person name="Fukunaka R."/>
            <person name="Hamada M."/>
            <person name="Harada C."/>
            <person name="Hayashi A."/>
            <person name="Hijishita S."/>
            <person name="Honda M."/>
            <person name="Hosokawa S."/>
            <person name="Ichikawa Y."/>
            <person name="Idonuma A."/>
            <person name="Iijima M."/>
            <person name="Ikeda M."/>
            <person name="Ikeno M."/>
            <person name="Ito K."/>
            <person name="Ito S."/>
            <person name="Ito T."/>
            <person name="Ito Y."/>
            <person name="Ito Y."/>
            <person name="Iwabuchi A."/>
            <person name="Kamiya K."/>
            <person name="Karasawa W."/>
            <person name="Kurita K."/>
            <person name="Katagiri S."/>
            <person name="Kikuta A."/>
            <person name="Kobayashi H."/>
            <person name="Kobayashi N."/>
            <person name="Machita K."/>
            <person name="Maehara T."/>
            <person name="Masukawa M."/>
            <person name="Mizubayashi T."/>
            <person name="Mukai Y."/>
            <person name="Nagasaki H."/>
            <person name="Nagata Y."/>
            <person name="Naito S."/>
            <person name="Nakashima M."/>
            <person name="Nakama Y."/>
            <person name="Nakamichi Y."/>
            <person name="Nakamura M."/>
            <person name="Meguro A."/>
            <person name="Negishi M."/>
            <person name="Ohta I."/>
            <person name="Ohta T."/>
            <person name="Okamoto M."/>
            <person name="Ono N."/>
            <person name="Saji S."/>
            <person name="Sakaguchi M."/>
            <person name="Sakai K."/>
            <person name="Shibata M."/>
            <person name="Shimokawa T."/>
            <person name="Song J."/>
            <person name="Takazaki Y."/>
            <person name="Terasawa K."/>
            <person name="Tsugane M."/>
            <person name="Tsuji K."/>
            <person name="Ueda S."/>
            <person name="Waki K."/>
            <person name="Yamagata H."/>
            <person name="Yamamoto M."/>
            <person name="Yamamoto S."/>
            <person name="Yamane H."/>
            <person name="Yoshiki S."/>
            <person name="Yoshihara R."/>
            <person name="Yukawa K."/>
            <person name="Zhong H."/>
            <person name="Yano M."/>
            <person name="Yuan Q."/>
            <person name="Ouyang S."/>
            <person name="Liu J."/>
            <person name="Jones K.M."/>
            <person name="Gansberger K."/>
            <person name="Moffat K."/>
            <person name="Hill J."/>
            <person name="Bera J."/>
            <person name="Fadrosh D."/>
            <person name="Jin S."/>
            <person name="Johri S."/>
            <person name="Kim M."/>
            <person name="Overton L."/>
            <person name="Reardon M."/>
            <person name="Tsitrin T."/>
            <person name="Vuong H."/>
            <person name="Weaver B."/>
            <person name="Ciecko A."/>
            <person name="Tallon L."/>
            <person name="Jackson J."/>
            <person name="Pai G."/>
            <person name="Aken S.V."/>
            <person name="Utterback T."/>
            <person name="Reidmuller S."/>
            <person name="Feldblyum T."/>
            <person name="Hsiao J."/>
            <person name="Zismann V."/>
            <person name="Iobst S."/>
            <person name="de Vazeille A.R."/>
            <person name="Buell C.R."/>
            <person name="Ying K."/>
            <person name="Li Y."/>
            <person name="Lu T."/>
            <person name="Huang Y."/>
            <person name="Zhao Q."/>
            <person name="Feng Q."/>
            <person name="Zhang L."/>
            <person name="Zhu J."/>
            <person name="Weng Q."/>
            <person name="Mu J."/>
            <person name="Lu Y."/>
            <person name="Fan D."/>
            <person name="Liu Y."/>
            <person name="Guan J."/>
            <person name="Zhang Y."/>
            <person name="Yu S."/>
            <person name="Liu X."/>
            <person name="Zhang Y."/>
            <person name="Hong G."/>
            <person name="Han B."/>
            <person name="Choisne N."/>
            <person name="Demange N."/>
            <person name="Orjeda G."/>
            <person name="Samain S."/>
            <person name="Cattolico L."/>
            <person name="Pelletier E."/>
            <person name="Couloux A."/>
            <person name="Segurens B."/>
            <person name="Wincker P."/>
            <person name="D'Hont A."/>
            <person name="Scarpelli C."/>
            <person name="Weissenbach J."/>
            <person name="Salanoubat M."/>
            <person name="Quetier F."/>
            <person name="Yu Y."/>
            <person name="Kim H.R."/>
            <person name="Rambo T."/>
            <person name="Currie J."/>
            <person name="Collura K."/>
            <person name="Luo M."/>
            <person name="Yang T."/>
            <person name="Ammiraju J.S.S."/>
            <person name="Engler F."/>
            <person name="Soderlund C."/>
            <person name="Wing R.A."/>
            <person name="Palmer L.E."/>
            <person name="de la Bastide M."/>
            <person name="Spiegel L."/>
            <person name="Nascimento L."/>
            <person name="Zutavern T."/>
            <person name="O'Shaughnessy A."/>
            <person name="Dike S."/>
            <person name="Dedhia N."/>
            <person name="Preston R."/>
            <person name="Balija V."/>
            <person name="McCombie W.R."/>
            <person name="Chow T."/>
            <person name="Chen H."/>
            <person name="Chung M."/>
            <person name="Chen C."/>
            <person name="Shaw J."/>
            <person name="Wu H."/>
            <person name="Hsiao K."/>
            <person name="Chao Y."/>
            <person name="Chu M."/>
            <person name="Cheng C."/>
            <person name="Hour A."/>
            <person name="Lee P."/>
            <person name="Lin S."/>
            <person name="Lin Y."/>
            <person name="Liou J."/>
            <person name="Liu S."/>
            <person name="Hsing Y."/>
            <person name="Raghuvanshi S."/>
            <person name="Mohanty A."/>
            <person name="Bharti A.K."/>
            <person name="Gaur A."/>
            <person name="Gupta V."/>
            <person name="Kumar D."/>
            <person name="Ravi V."/>
            <person name="Vij S."/>
            <person name="Kapur A."/>
            <person name="Khurana P."/>
            <person name="Khurana P."/>
            <person name="Khurana J.P."/>
            <person name="Tyagi A.K."/>
            <person name="Gaikwad K."/>
            <person name="Singh A."/>
            <person name="Dalal V."/>
            <person name="Srivastava S."/>
            <person name="Dixit A."/>
            <person name="Pal A.K."/>
            <person name="Ghazi I.A."/>
            <person name="Yadav M."/>
            <person name="Pandit A."/>
            <person name="Bhargava A."/>
            <person name="Sureshbabu K."/>
            <person name="Batra K."/>
            <person name="Sharma T.R."/>
            <person name="Mohapatra T."/>
            <person name="Singh N.K."/>
            <person name="Messing J."/>
            <person name="Nelson A.B."/>
            <person name="Fuks G."/>
            <person name="Kavchok S."/>
            <person name="Keizer G."/>
            <person name="Linton E."/>
            <person name="Llaca V."/>
            <person name="Song R."/>
            <person name="Tanyolac B."/>
            <person name="Young S."/>
            <person name="Ho-Il K."/>
            <person name="Hahn J.H."/>
            <person name="Sangsakoo G."/>
            <person name="Vanavichit A."/>
            <person name="de Mattos Luiz.A.T."/>
            <person name="Zimmer P.D."/>
            <person name="Malone G."/>
            <person name="Dellagostin O."/>
            <person name="de Oliveira A.C."/>
            <person name="Bevan M."/>
            <person name="Bancroft I."/>
            <person name="Minx P."/>
            <person name="Cordum H."/>
            <person name="Wilson R."/>
            <person name="Cheng Z."/>
            <person name="Jin W."/>
            <person name="Jiang J."/>
            <person name="Leong S.A."/>
            <person name="Iwama H."/>
            <person name="Gojobori T."/>
            <person name="Itoh T."/>
            <person name="Niimura Y."/>
            <person name="Fujii Y."/>
            <person name="Habara T."/>
            <person name="Sakai H."/>
            <person name="Sato Y."/>
            <person name="Wilson G."/>
            <person name="Kumar K."/>
            <person name="McCouch S."/>
            <person name="Juretic N."/>
            <person name="Hoen D."/>
            <person name="Wright S."/>
            <person name="Bruskiewich R."/>
            <person name="Bureau T."/>
            <person name="Miyao A."/>
            <person name="Hirochika H."/>
            <person name="Nishikawa T."/>
            <person name="Kadowaki K."/>
            <person name="Sugiura M."/>
            <person name="Burr B."/>
            <person name="Sasaki T."/>
        </authorList>
    </citation>
    <scope>NUCLEOTIDE SEQUENCE [LARGE SCALE GENOMIC DNA]</scope>
    <source>
        <strain evidence="2">cv. Nipponbare</strain>
    </source>
</reference>
<accession>Q656C0</accession>
<evidence type="ECO:0000313" key="1">
    <source>
        <dbReference type="EMBL" id="BAD45347.1"/>
    </source>
</evidence>
<dbReference type="Proteomes" id="UP000000763">
    <property type="component" value="Chromosome 6"/>
</dbReference>
<gene>
    <name evidence="1" type="primary">P0664F03.33</name>
</gene>